<dbReference type="GO" id="GO:0051537">
    <property type="term" value="F:2 iron, 2 sulfur cluster binding"/>
    <property type="evidence" value="ECO:0007669"/>
    <property type="project" value="InterPro"/>
</dbReference>
<dbReference type="InterPro" id="IPR001663">
    <property type="entry name" value="Rng_hydr_dOase-A"/>
</dbReference>
<reference evidence="1 2" key="1">
    <citation type="submission" date="2019-03" db="EMBL/GenBank/DDBJ databases">
        <title>Genomic Encyclopedia of Type Strains, Phase IV (KMG-IV): sequencing the most valuable type-strain genomes for metagenomic binning, comparative biology and taxonomic classification.</title>
        <authorList>
            <person name="Goeker M."/>
        </authorList>
    </citation>
    <scope>NUCLEOTIDE SEQUENCE [LARGE SCALE GENOMIC DNA]</scope>
    <source>
        <strain evidence="1 2">DSM 101</strain>
    </source>
</reference>
<dbReference type="AlphaFoldDB" id="A0A4R1I5A9"/>
<gene>
    <name evidence="1" type="ORF">EV667_3214</name>
</gene>
<keyword evidence="2" id="KW-1185">Reference proteome</keyword>
<dbReference type="PANTHER" id="PTHR43756:SF5">
    <property type="entry name" value="CHOLINE MONOOXYGENASE, CHLOROPLASTIC"/>
    <property type="match status" value="1"/>
</dbReference>
<evidence type="ECO:0008006" key="3">
    <source>
        <dbReference type="Google" id="ProtNLM"/>
    </source>
</evidence>
<organism evidence="1 2">
    <name type="scientific">Ancylobacter aquaticus</name>
    <dbReference type="NCBI Taxonomy" id="100"/>
    <lineage>
        <taxon>Bacteria</taxon>
        <taxon>Pseudomonadati</taxon>
        <taxon>Pseudomonadota</taxon>
        <taxon>Alphaproteobacteria</taxon>
        <taxon>Hyphomicrobiales</taxon>
        <taxon>Xanthobacteraceae</taxon>
        <taxon>Ancylobacter</taxon>
    </lineage>
</organism>
<proteinExistence type="predicted"/>
<evidence type="ECO:0000313" key="2">
    <source>
        <dbReference type="Proteomes" id="UP000295030"/>
    </source>
</evidence>
<accession>A0A4R1I5A9</accession>
<dbReference type="Gene3D" id="3.90.380.10">
    <property type="entry name" value="Naphthalene 1,2-dioxygenase Alpha Subunit, Chain A, domain 1"/>
    <property type="match status" value="1"/>
</dbReference>
<dbReference type="OrthoDB" id="7456916at2"/>
<name>A0A4R1I5A9_ANCAQ</name>
<dbReference type="EMBL" id="SMFY01000002">
    <property type="protein sequence ID" value="TCK29193.1"/>
    <property type="molecule type" value="Genomic_DNA"/>
</dbReference>
<sequence>MTHRRDLGYWDEGRNLAEASFYAEALGPDPRVLSPLAFRSLRFSQLEDEAVWTRDWVCVGSHEAIPEKGDLLPFTVGTHGVHVQRTEGGIVARFNKAQHGGCRAVPLQCQTGAKTKCSFTSCGYSRDRGAIPASELGDGTPEMHQYLGLRPERLLTAQARSWGPLIFVNLDIAPAWPDAELAVLGRTGAFFGPHKPRRSPETWLEYAANWKLMGQSLAAGERVMSDSDTWMLAETTLTDGTAARAAWLFPNLVLIATPASTAVVTLQPTSMGQTLCRLSTYGADPHRDLPFWRAQIGHRAAQAEAEHDDLARWGTQHRPQTIGAALPRQSEAAGGWMQRALAARLARLPHDEFPQPLYQNPRG</sequence>
<dbReference type="RefSeq" id="WP_131836260.1">
    <property type="nucleotide sequence ID" value="NZ_SMFY01000002.1"/>
</dbReference>
<dbReference type="Gene3D" id="2.102.10.10">
    <property type="entry name" value="Rieske [2Fe-2S] iron-sulphur domain"/>
    <property type="match status" value="1"/>
</dbReference>
<dbReference type="InterPro" id="IPR036922">
    <property type="entry name" value="Rieske_2Fe-2S_sf"/>
</dbReference>
<dbReference type="SUPFAM" id="SSF55961">
    <property type="entry name" value="Bet v1-like"/>
    <property type="match status" value="1"/>
</dbReference>
<dbReference type="SUPFAM" id="SSF50022">
    <property type="entry name" value="ISP domain"/>
    <property type="match status" value="1"/>
</dbReference>
<evidence type="ECO:0000313" key="1">
    <source>
        <dbReference type="EMBL" id="TCK29193.1"/>
    </source>
</evidence>
<protein>
    <recommendedName>
        <fullName evidence="3">Aromatic ring-hydroxylating dioxygenase subunit alpha</fullName>
    </recommendedName>
</protein>
<dbReference type="PANTHER" id="PTHR43756">
    <property type="entry name" value="CHOLINE MONOOXYGENASE, CHLOROPLASTIC"/>
    <property type="match status" value="1"/>
</dbReference>
<comment type="caution">
    <text evidence="1">The sequence shown here is derived from an EMBL/GenBank/DDBJ whole genome shotgun (WGS) entry which is preliminary data.</text>
</comment>
<dbReference type="Proteomes" id="UP000295030">
    <property type="component" value="Unassembled WGS sequence"/>
</dbReference>